<evidence type="ECO:0000313" key="8">
    <source>
        <dbReference type="EMBL" id="QNN26226.1"/>
    </source>
</evidence>
<name>A0A7L7QTM6_9VIRU</name>
<evidence type="ECO:0000256" key="5">
    <source>
        <dbReference type="ARBA" id="ARBA00022844"/>
    </source>
</evidence>
<evidence type="ECO:0000256" key="3">
    <source>
        <dbReference type="ARBA" id="ARBA00022497"/>
    </source>
</evidence>
<dbReference type="InterPro" id="IPR000052">
    <property type="entry name" value="Pltvir_coat"/>
</dbReference>
<reference evidence="8" key="1">
    <citation type="submission" date="2019-08" db="EMBL/GenBank/DDBJ databases">
        <authorList>
            <person name="Li M."/>
            <person name="Dong L."/>
            <person name="Li B."/>
            <person name="Wang Z."/>
            <person name="Xie J."/>
            <person name="Li Y."/>
            <person name="Shi W."/>
            <person name="Yang L."/>
            <person name="Wu Q."/>
            <person name="Chen Y."/>
            <person name="Lu P."/>
            <person name="Guo G."/>
            <person name="Zhang H."/>
            <person name="Zhang P."/>
            <person name="Zhu K."/>
            <person name="Li Y."/>
            <person name="Yu D."/>
            <person name="Luo M.-C."/>
            <person name="Fahima T."/>
            <person name="Nevo E."/>
            <person name="Li H."/>
            <person name="Liu Z."/>
        </authorList>
    </citation>
    <scope>NUCLEOTIDE SEQUENCE</scope>
    <source>
        <strain evidence="8">BJ</strain>
    </source>
</reference>
<organism evidence="8">
    <name type="scientific">Peony betaflexivirus 1</name>
    <dbReference type="NCBI Taxonomy" id="2800951"/>
    <lineage>
        <taxon>Viruses</taxon>
        <taxon>Riboviria</taxon>
        <taxon>Orthornavirae</taxon>
        <taxon>Kitrinoviricota</taxon>
        <taxon>Alsuviricetes</taxon>
        <taxon>Tymovirales</taxon>
        <taxon>Betaflexiviridae</taxon>
    </lineage>
</organism>
<protein>
    <recommendedName>
        <fullName evidence="2">Capsid protein</fullName>
    </recommendedName>
    <alternativeName>
        <fullName evidence="6">Coat protein</fullName>
    </alternativeName>
</protein>
<evidence type="ECO:0000256" key="6">
    <source>
        <dbReference type="ARBA" id="ARBA00031336"/>
    </source>
</evidence>
<proteinExistence type="predicted"/>
<dbReference type="PROSITE" id="PS00418">
    <property type="entry name" value="POTEX_CARLAVIRUS_COAT"/>
    <property type="match status" value="1"/>
</dbReference>
<evidence type="ECO:0000259" key="7">
    <source>
        <dbReference type="PROSITE" id="PS00418"/>
    </source>
</evidence>
<comment type="subcellular location">
    <subcellularLocation>
        <location evidence="1">Virion</location>
    </subcellularLocation>
</comment>
<accession>A0A7L7QTM6</accession>
<evidence type="ECO:0000256" key="4">
    <source>
        <dbReference type="ARBA" id="ARBA00022561"/>
    </source>
</evidence>
<dbReference type="GO" id="GO:0005198">
    <property type="term" value="F:structural molecule activity"/>
    <property type="evidence" value="ECO:0007669"/>
    <property type="project" value="InterPro"/>
</dbReference>
<sequence>MNQTELDAKRDEEQKKNNNKAVSIFDELSSFDCEKYVASDDSNKIATKGDILRIRDDLISLKIPENQISKAMIDIAWHCRDVGSSGQAKLIGKCSAFKGVTREQIGSIIKKHTTLRQFCAFLAPIVWNIGLRQMRPPAAWNSLGFKESAKYAAFDFFYGVEHEGAQKVKEGLKRAPTNEERAANQTSKMISLHRQLVKEGTSVMTVGEVTGGRFGHKHTLDLYGGEN</sequence>
<feature type="domain" description="Potexviruses and carlaviruses coat protein" evidence="7">
    <location>
        <begin position="150"/>
        <end position="165"/>
    </location>
</feature>
<dbReference type="PRINTS" id="PR00232">
    <property type="entry name" value="POTXCARLCOAT"/>
</dbReference>
<dbReference type="EMBL" id="MN253489">
    <property type="protein sequence ID" value="QNN26226.1"/>
    <property type="molecule type" value="Genomic_RNA"/>
</dbReference>
<dbReference type="Pfam" id="PF00286">
    <property type="entry name" value="Flexi_CP"/>
    <property type="match status" value="1"/>
</dbReference>
<evidence type="ECO:0000256" key="2">
    <source>
        <dbReference type="ARBA" id="ARBA00018091"/>
    </source>
</evidence>
<dbReference type="GO" id="GO:0019029">
    <property type="term" value="C:helical viral capsid"/>
    <property type="evidence" value="ECO:0007669"/>
    <property type="project" value="UniProtKB-KW"/>
</dbReference>
<keyword evidence="4 8" id="KW-0167">Capsid protein</keyword>
<keyword evidence="5" id="KW-0946">Virion</keyword>
<keyword evidence="3" id="KW-1139">Helical capsid protein</keyword>
<evidence type="ECO:0000256" key="1">
    <source>
        <dbReference type="ARBA" id="ARBA00004328"/>
    </source>
</evidence>